<accession>A0A158IUH2</accession>
<dbReference type="AlphaFoldDB" id="A0A158IUH2"/>
<dbReference type="EMBL" id="FCNY02000016">
    <property type="protein sequence ID" value="SAL59799.1"/>
    <property type="molecule type" value="Genomic_DNA"/>
</dbReference>
<reference evidence="2" key="1">
    <citation type="submission" date="2016-01" db="EMBL/GenBank/DDBJ databases">
        <authorList>
            <person name="Peeters C."/>
        </authorList>
    </citation>
    <scope>NUCLEOTIDE SEQUENCE [LARGE SCALE GENOMIC DNA]</scope>
</reference>
<gene>
    <name evidence="1" type="ORF">AWB70_05376</name>
</gene>
<evidence type="ECO:0000313" key="1">
    <source>
        <dbReference type="EMBL" id="SAL59799.1"/>
    </source>
</evidence>
<dbReference type="InterPro" id="IPR010353">
    <property type="entry name" value="DmpK"/>
</dbReference>
<name>A0A158IUH2_CABCO</name>
<protein>
    <submittedName>
        <fullName evidence="1">Phenol hydroxylase subunit</fullName>
    </submittedName>
</protein>
<organism evidence="1 2">
    <name type="scientific">Caballeronia cordobensis</name>
    <name type="common">Burkholderia cordobensis</name>
    <dbReference type="NCBI Taxonomy" id="1353886"/>
    <lineage>
        <taxon>Bacteria</taxon>
        <taxon>Pseudomonadati</taxon>
        <taxon>Pseudomonadota</taxon>
        <taxon>Betaproteobacteria</taxon>
        <taxon>Burkholderiales</taxon>
        <taxon>Burkholderiaceae</taxon>
        <taxon>Caballeronia</taxon>
    </lineage>
</organism>
<dbReference type="RefSeq" id="WP_082378120.1">
    <property type="nucleotide sequence ID" value="NZ_FCNY02000016.1"/>
</dbReference>
<dbReference type="Pfam" id="PF06099">
    <property type="entry name" value="Phenol_hyd_sub"/>
    <property type="match status" value="1"/>
</dbReference>
<evidence type="ECO:0000313" key="2">
    <source>
        <dbReference type="Proteomes" id="UP000054740"/>
    </source>
</evidence>
<proteinExistence type="predicted"/>
<keyword evidence="2" id="KW-1185">Reference proteome</keyword>
<dbReference type="Proteomes" id="UP000054740">
    <property type="component" value="Unassembled WGS sequence"/>
</dbReference>
<sequence>MQTSARVRERAFDRGFDITRRYVRFREHREDGFVEFDFSIGDPRLSVELVMPLREYRSFCHANRVIHLTRDEGEQLDFEESKWRYGQPGLSE</sequence>